<dbReference type="EMBL" id="KQ979983">
    <property type="protein sequence ID" value="KYN18352.1"/>
    <property type="molecule type" value="Genomic_DNA"/>
</dbReference>
<dbReference type="AlphaFoldDB" id="A0A151J5I6"/>
<sequence length="214" mass="24664">MALLCFYTCIPYYPLRDYSSYDRCERLSSTECFCRELGCFLLGFGSSFSPEKIVSVMIISLEESAVSSTICFSGSIIANAVERLAKSYDKCAFLRTTYSRILGLRSANAIGKSHSHSRLGSYEGQNKDWYGLENEEEEEEQEDSFDSETRRRVEKRNVNETLKMPRRVTTDGQLQQLANRMRITYFRGRISSYTLTVSAIYGRRRKSNDIWQTV</sequence>
<reference evidence="2 3" key="1">
    <citation type="submission" date="2015-09" db="EMBL/GenBank/DDBJ databases">
        <title>Trachymyrmex cornetzi WGS genome.</title>
        <authorList>
            <person name="Nygaard S."/>
            <person name="Hu H."/>
            <person name="Boomsma J."/>
            <person name="Zhang G."/>
        </authorList>
    </citation>
    <scope>NUCLEOTIDE SEQUENCE [LARGE SCALE GENOMIC DNA]</scope>
    <source>
        <strain evidence="2">Tcor2-1</strain>
        <tissue evidence="2">Whole body</tissue>
    </source>
</reference>
<organism evidence="2 3">
    <name type="scientific">Trachymyrmex cornetzi</name>
    <dbReference type="NCBI Taxonomy" id="471704"/>
    <lineage>
        <taxon>Eukaryota</taxon>
        <taxon>Metazoa</taxon>
        <taxon>Ecdysozoa</taxon>
        <taxon>Arthropoda</taxon>
        <taxon>Hexapoda</taxon>
        <taxon>Insecta</taxon>
        <taxon>Pterygota</taxon>
        <taxon>Neoptera</taxon>
        <taxon>Endopterygota</taxon>
        <taxon>Hymenoptera</taxon>
        <taxon>Apocrita</taxon>
        <taxon>Aculeata</taxon>
        <taxon>Formicoidea</taxon>
        <taxon>Formicidae</taxon>
        <taxon>Myrmicinae</taxon>
        <taxon>Trachymyrmex</taxon>
    </lineage>
</organism>
<evidence type="ECO:0000313" key="2">
    <source>
        <dbReference type="EMBL" id="KYN18352.1"/>
    </source>
</evidence>
<dbReference type="Proteomes" id="UP000078492">
    <property type="component" value="Unassembled WGS sequence"/>
</dbReference>
<feature type="region of interest" description="Disordered" evidence="1">
    <location>
        <begin position="133"/>
        <end position="158"/>
    </location>
</feature>
<name>A0A151J5I6_9HYME</name>
<proteinExistence type="predicted"/>
<protein>
    <submittedName>
        <fullName evidence="2">Uncharacterized protein</fullName>
    </submittedName>
</protein>
<feature type="compositionally biased region" description="Acidic residues" evidence="1">
    <location>
        <begin position="133"/>
        <end position="146"/>
    </location>
</feature>
<accession>A0A151J5I6</accession>
<feature type="compositionally biased region" description="Basic and acidic residues" evidence="1">
    <location>
        <begin position="147"/>
        <end position="158"/>
    </location>
</feature>
<gene>
    <name evidence="2" type="ORF">ALC57_09348</name>
</gene>
<keyword evidence="3" id="KW-1185">Reference proteome</keyword>
<evidence type="ECO:0000313" key="3">
    <source>
        <dbReference type="Proteomes" id="UP000078492"/>
    </source>
</evidence>
<evidence type="ECO:0000256" key="1">
    <source>
        <dbReference type="SAM" id="MobiDB-lite"/>
    </source>
</evidence>